<keyword evidence="2" id="KW-0378">Hydrolase</keyword>
<dbReference type="Gene3D" id="2.130.10.120">
    <property type="entry name" value="Prolyl oligopeptidase, N-terminal domain"/>
    <property type="match status" value="1"/>
</dbReference>
<dbReference type="PANTHER" id="PTHR42881:SF13">
    <property type="entry name" value="PROLYL ENDOPEPTIDASE"/>
    <property type="match status" value="1"/>
</dbReference>
<dbReference type="Proteomes" id="UP000278981">
    <property type="component" value="Unassembled WGS sequence"/>
</dbReference>
<dbReference type="GO" id="GO:0070012">
    <property type="term" value="F:oligopeptidase activity"/>
    <property type="evidence" value="ECO:0007669"/>
    <property type="project" value="TreeGrafter"/>
</dbReference>
<evidence type="ECO:0000256" key="1">
    <source>
        <dbReference type="ARBA" id="ARBA00022670"/>
    </source>
</evidence>
<evidence type="ECO:0000259" key="4">
    <source>
        <dbReference type="Pfam" id="PF00326"/>
    </source>
</evidence>
<dbReference type="Gene3D" id="3.40.50.1820">
    <property type="entry name" value="alpha/beta hydrolase"/>
    <property type="match status" value="1"/>
</dbReference>
<dbReference type="Pfam" id="PF02897">
    <property type="entry name" value="Peptidase_S9_N"/>
    <property type="match status" value="1"/>
</dbReference>
<gene>
    <name evidence="6" type="ORF">DDE19_10915</name>
</gene>
<dbReference type="SUPFAM" id="SSF50993">
    <property type="entry name" value="Peptidase/esterase 'gauge' domain"/>
    <property type="match status" value="1"/>
</dbReference>
<dbReference type="InterPro" id="IPR001375">
    <property type="entry name" value="Peptidase_S9_cat"/>
</dbReference>
<keyword evidence="1" id="KW-0645">Protease</keyword>
<dbReference type="PANTHER" id="PTHR42881">
    <property type="entry name" value="PROLYL ENDOPEPTIDASE"/>
    <property type="match status" value="1"/>
</dbReference>
<dbReference type="GO" id="GO:0004252">
    <property type="term" value="F:serine-type endopeptidase activity"/>
    <property type="evidence" value="ECO:0007669"/>
    <property type="project" value="InterPro"/>
</dbReference>
<evidence type="ECO:0000259" key="5">
    <source>
        <dbReference type="Pfam" id="PF02897"/>
    </source>
</evidence>
<dbReference type="Pfam" id="PF00326">
    <property type="entry name" value="Peptidase_S9"/>
    <property type="match status" value="1"/>
</dbReference>
<feature type="domain" description="Peptidase S9A N-terminal" evidence="5">
    <location>
        <begin position="2"/>
        <end position="205"/>
    </location>
</feature>
<comment type="caution">
    <text evidence="6">The sequence shown here is derived from an EMBL/GenBank/DDBJ whole genome shotgun (WGS) entry which is preliminary data.</text>
</comment>
<evidence type="ECO:0000313" key="7">
    <source>
        <dbReference type="Proteomes" id="UP000278981"/>
    </source>
</evidence>
<dbReference type="InterPro" id="IPR002470">
    <property type="entry name" value="Peptidase_S9A"/>
</dbReference>
<dbReference type="InterPro" id="IPR051167">
    <property type="entry name" value="Prolyl_oligopep/macrocyclase"/>
</dbReference>
<name>A0A3N9XXT8_9ACTN</name>
<dbReference type="InterPro" id="IPR023302">
    <property type="entry name" value="Pept_S9A_N"/>
</dbReference>
<organism evidence="6 7">
    <name type="scientific">Micromonospora ureilytica</name>
    <dbReference type="NCBI Taxonomy" id="709868"/>
    <lineage>
        <taxon>Bacteria</taxon>
        <taxon>Bacillati</taxon>
        <taxon>Actinomycetota</taxon>
        <taxon>Actinomycetes</taxon>
        <taxon>Micromonosporales</taxon>
        <taxon>Micromonosporaceae</taxon>
        <taxon>Micromonospora</taxon>
    </lineage>
</organism>
<dbReference type="PRINTS" id="PR00862">
    <property type="entry name" value="PROLIGOPTASE"/>
</dbReference>
<dbReference type="GO" id="GO:0006508">
    <property type="term" value="P:proteolysis"/>
    <property type="evidence" value="ECO:0007669"/>
    <property type="project" value="UniProtKB-KW"/>
</dbReference>
<feature type="domain" description="Peptidase S9 prolyl oligopeptidase catalytic" evidence="4">
    <location>
        <begin position="455"/>
        <end position="655"/>
    </location>
</feature>
<accession>A0A3N9XXT8</accession>
<dbReference type="SUPFAM" id="SSF53474">
    <property type="entry name" value="alpha/beta-Hydrolases"/>
    <property type="match status" value="1"/>
</dbReference>
<dbReference type="GO" id="GO:0005829">
    <property type="term" value="C:cytosol"/>
    <property type="evidence" value="ECO:0007669"/>
    <property type="project" value="TreeGrafter"/>
</dbReference>
<dbReference type="AlphaFoldDB" id="A0A3N9XXT8"/>
<dbReference type="OrthoDB" id="9801421at2"/>
<keyword evidence="3" id="KW-0720">Serine protease</keyword>
<evidence type="ECO:0000256" key="3">
    <source>
        <dbReference type="ARBA" id="ARBA00022825"/>
    </source>
</evidence>
<dbReference type="EMBL" id="QDGB01000214">
    <property type="protein sequence ID" value="RQX17679.1"/>
    <property type="molecule type" value="Genomic_DNA"/>
</dbReference>
<dbReference type="InterPro" id="IPR029058">
    <property type="entry name" value="AB_hydrolase_fold"/>
</dbReference>
<evidence type="ECO:0000256" key="2">
    <source>
        <dbReference type="ARBA" id="ARBA00022801"/>
    </source>
</evidence>
<protein>
    <submittedName>
        <fullName evidence="6">S9 family peptidase</fullName>
    </submittedName>
</protein>
<sequence>MDASSWVRDSNAETVAALASDEAFSGMRAEMRQVLNSDERITYPGWCGDGLYYNFWRDEANPRGVWRRTTLDQYRSLEPTWDVLLDVDALAAAEDENWTWSGARLLRPGYHRALISLSRGGADAVVVREFDLRGCAFVVDGFTLPEAKSSVCWIDLDTIYVATDLGPGSLTTSGYPRTVRRWRRGVPLAQATTVHEARTDDVAVYASHDPTPGFERDFVGSSLDFYRTENYLLTETGELTRIPVPEDARWDVHRDWLLIRLRSPWAAGGSTYQAGTLLGVRFDTFLAGDREIAVLFQPDGHSALSYHHWTRNHLILATLDDVKSRLQVLTPGEDGWRQTSLEGVPELDHSRIVATDPERSDDYLFASEGFLQPATLRLGQVGGGTEVLKREPPVFDAEGLTVRQFFATSADGTRVPYFVVGDPGAQSGPTLLTGYGGYEHSLTPYYSGVIGRGWLARGGRYAVANIRGGGEYGPEWHRAALRENRPRAFEDFAAVAADLVTRGITTPTQLGIEGGSNGGLLMGVMLTRYPALFRAVVAHVPLLDMGRYHRLLAGASWMAEYGDPDREADWAYLREFSPYHNIADEPSYPPVLLITSTRDDRVHPGHARKMAARLREHGHEVAYYENVDGGHGAAANNEQRAFLWTLTLEFLWRKLAVPTLPAPRDPAVDFAPPRVAGLPGA</sequence>
<proteinExistence type="predicted"/>
<evidence type="ECO:0000313" key="6">
    <source>
        <dbReference type="EMBL" id="RQX17679.1"/>
    </source>
</evidence>
<reference evidence="6 7" key="1">
    <citation type="submission" date="2018-04" db="EMBL/GenBank/DDBJ databases">
        <title>Micromonosporas from Atacama Desert.</title>
        <authorList>
            <person name="Carro L."/>
            <person name="Klenk H.-P."/>
            <person name="Goodfellow M."/>
        </authorList>
    </citation>
    <scope>NUCLEOTIDE SEQUENCE [LARGE SCALE GENOMIC DNA]</scope>
    <source>
        <strain evidence="6 7">LB19</strain>
    </source>
</reference>